<accession>A0A8R7P589</accession>
<proteinExistence type="predicted"/>
<evidence type="ECO:0000313" key="2">
    <source>
        <dbReference type="Proteomes" id="UP000015106"/>
    </source>
</evidence>
<protein>
    <submittedName>
        <fullName evidence="1">Uncharacterized protein</fullName>
    </submittedName>
</protein>
<sequence>MKQEVDLVRFPQQTEMTDQCIVCDNTGNKPFTPHQAKCIVKLPKFTEAVDYDVESPAIWSYALLRHVSEQLDNSQPFPLITKPPHHGVIVDNTGIPSNVCTALQKPFRSPHT</sequence>
<reference evidence="1" key="2">
    <citation type="submission" date="2018-03" db="EMBL/GenBank/DDBJ databases">
        <title>The Triticum urartu genome reveals the dynamic nature of wheat genome evolution.</title>
        <authorList>
            <person name="Ling H."/>
            <person name="Ma B."/>
            <person name="Shi X."/>
            <person name="Liu H."/>
            <person name="Dong L."/>
            <person name="Sun H."/>
            <person name="Cao Y."/>
            <person name="Gao Q."/>
            <person name="Zheng S."/>
            <person name="Li Y."/>
            <person name="Yu Y."/>
            <person name="Du H."/>
            <person name="Qi M."/>
            <person name="Li Y."/>
            <person name="Yu H."/>
            <person name="Cui Y."/>
            <person name="Wang N."/>
            <person name="Chen C."/>
            <person name="Wu H."/>
            <person name="Zhao Y."/>
            <person name="Zhang J."/>
            <person name="Li Y."/>
            <person name="Zhou W."/>
            <person name="Zhang B."/>
            <person name="Hu W."/>
            <person name="Eijk M."/>
            <person name="Tang J."/>
            <person name="Witsenboer H."/>
            <person name="Zhao S."/>
            <person name="Li Z."/>
            <person name="Zhang A."/>
            <person name="Wang D."/>
            <person name="Liang C."/>
        </authorList>
    </citation>
    <scope>NUCLEOTIDE SEQUENCE [LARGE SCALE GENOMIC DNA]</scope>
    <source>
        <strain evidence="1">cv. G1812</strain>
    </source>
</reference>
<name>A0A8R7P589_TRIUA</name>
<reference evidence="2" key="1">
    <citation type="journal article" date="2013" name="Nature">
        <title>Draft genome of the wheat A-genome progenitor Triticum urartu.</title>
        <authorList>
            <person name="Ling H.Q."/>
            <person name="Zhao S."/>
            <person name="Liu D."/>
            <person name="Wang J."/>
            <person name="Sun H."/>
            <person name="Zhang C."/>
            <person name="Fan H."/>
            <person name="Li D."/>
            <person name="Dong L."/>
            <person name="Tao Y."/>
            <person name="Gao C."/>
            <person name="Wu H."/>
            <person name="Li Y."/>
            <person name="Cui Y."/>
            <person name="Guo X."/>
            <person name="Zheng S."/>
            <person name="Wang B."/>
            <person name="Yu K."/>
            <person name="Liang Q."/>
            <person name="Yang W."/>
            <person name="Lou X."/>
            <person name="Chen J."/>
            <person name="Feng M."/>
            <person name="Jian J."/>
            <person name="Zhang X."/>
            <person name="Luo G."/>
            <person name="Jiang Y."/>
            <person name="Liu J."/>
            <person name="Wang Z."/>
            <person name="Sha Y."/>
            <person name="Zhang B."/>
            <person name="Wu H."/>
            <person name="Tang D."/>
            <person name="Shen Q."/>
            <person name="Xue P."/>
            <person name="Zou S."/>
            <person name="Wang X."/>
            <person name="Liu X."/>
            <person name="Wang F."/>
            <person name="Yang Y."/>
            <person name="An X."/>
            <person name="Dong Z."/>
            <person name="Zhang K."/>
            <person name="Zhang X."/>
            <person name="Luo M.C."/>
            <person name="Dvorak J."/>
            <person name="Tong Y."/>
            <person name="Wang J."/>
            <person name="Yang H."/>
            <person name="Li Z."/>
            <person name="Wang D."/>
            <person name="Zhang A."/>
            <person name="Wang J."/>
        </authorList>
    </citation>
    <scope>NUCLEOTIDE SEQUENCE</scope>
    <source>
        <strain evidence="2">cv. G1812</strain>
    </source>
</reference>
<dbReference type="EnsemblPlants" id="TuG1812G0100002873.01.T01">
    <property type="protein sequence ID" value="TuG1812G0100002873.01.T01.cds444517"/>
    <property type="gene ID" value="TuG1812G0100002873.01"/>
</dbReference>
<evidence type="ECO:0000313" key="1">
    <source>
        <dbReference type="EnsemblPlants" id="TuG1812G0100002873.01.T01.cds444517"/>
    </source>
</evidence>
<dbReference type="Proteomes" id="UP000015106">
    <property type="component" value="Chromosome 1"/>
</dbReference>
<organism evidence="1 2">
    <name type="scientific">Triticum urartu</name>
    <name type="common">Red wild einkorn</name>
    <name type="synonym">Crithodium urartu</name>
    <dbReference type="NCBI Taxonomy" id="4572"/>
    <lineage>
        <taxon>Eukaryota</taxon>
        <taxon>Viridiplantae</taxon>
        <taxon>Streptophyta</taxon>
        <taxon>Embryophyta</taxon>
        <taxon>Tracheophyta</taxon>
        <taxon>Spermatophyta</taxon>
        <taxon>Magnoliopsida</taxon>
        <taxon>Liliopsida</taxon>
        <taxon>Poales</taxon>
        <taxon>Poaceae</taxon>
        <taxon>BOP clade</taxon>
        <taxon>Pooideae</taxon>
        <taxon>Triticodae</taxon>
        <taxon>Triticeae</taxon>
        <taxon>Triticinae</taxon>
        <taxon>Triticum</taxon>
    </lineage>
</organism>
<dbReference type="AlphaFoldDB" id="A0A8R7P589"/>
<reference evidence="1" key="3">
    <citation type="submission" date="2022-06" db="UniProtKB">
        <authorList>
            <consortium name="EnsemblPlants"/>
        </authorList>
    </citation>
    <scope>IDENTIFICATION</scope>
</reference>
<keyword evidence="2" id="KW-1185">Reference proteome</keyword>
<dbReference type="Gramene" id="TuG1812G0100002873.01.T01">
    <property type="protein sequence ID" value="TuG1812G0100002873.01.T01.cds444517"/>
    <property type="gene ID" value="TuG1812G0100002873.01"/>
</dbReference>